<dbReference type="InterPro" id="IPR000849">
    <property type="entry name" value="Sugar_P_transporter"/>
</dbReference>
<dbReference type="SUPFAM" id="SSF103473">
    <property type="entry name" value="MFS general substrate transporter"/>
    <property type="match status" value="1"/>
</dbReference>
<dbReference type="EMBL" id="LN614827">
    <property type="protein sequence ID" value="CEG58664.1"/>
    <property type="molecule type" value="Genomic_DNA"/>
</dbReference>
<keyword evidence="5 6" id="KW-0472">Membrane</keyword>
<evidence type="ECO:0000256" key="2">
    <source>
        <dbReference type="ARBA" id="ARBA00009598"/>
    </source>
</evidence>
<evidence type="ECO:0000256" key="3">
    <source>
        <dbReference type="ARBA" id="ARBA00022692"/>
    </source>
</evidence>
<evidence type="ECO:0000313" key="8">
    <source>
        <dbReference type="EMBL" id="CEG58664.1"/>
    </source>
</evidence>
<comment type="similarity">
    <text evidence="2">Belongs to the major facilitator superfamily. Organophosphate:Pi antiporter (OPA) (TC 2.A.1.4) family.</text>
</comment>
<keyword evidence="4 6" id="KW-1133">Transmembrane helix</keyword>
<feature type="transmembrane region" description="Helical" evidence="6">
    <location>
        <begin position="6"/>
        <end position="23"/>
    </location>
</feature>
<sequence>MRVTFKFHFFIMIWTIMAFLNFLKPAPYLNEIQDKTIVKRQYRYWRIRTFYAMYIGYALFYFTRKSFTFAMPALQSALGMTTTELGLIASILSLSYGISKFLSGILGDKSNPRYLMAIGLILTGIVNILFGLSSTWWLFAIFWGLNGWFQGWGWPGCTKLLTHWYSQSERGRWWSVWNTSHNVGGALIPLIVALCAQYFGWRSAMFVPGIICILGGVFLINRLRDTPQSLGLPAIEQYQGDFSGLSNHYQEKTELSVKEILWSYVLNNPYIWILSISYLFIYIVRTAINDWSMLYLTEMKDYSLITAGSCVIWFEVGGFFGSLAAGWLSDKIFQGKRNPINVLFTAGVFATLLLFTLTREYTPFIDSLFLFFFGFFIFGPQMMIGLACAELAHKKAAATATGFAGFFAYCLGAVLAGAPLGAIIKNYGWDNFFLTLLICCLIPLFMMLPLWHVKAHPSKSEFSSKSEFA</sequence>
<feature type="domain" description="Major facilitator superfamily (MFS) profile" evidence="7">
    <location>
        <begin position="49"/>
        <end position="454"/>
    </location>
</feature>
<dbReference type="PANTHER" id="PTHR43826">
    <property type="entry name" value="GLUCOSE-6-PHOSPHATE EXCHANGER SLC37A4"/>
    <property type="match status" value="1"/>
</dbReference>
<feature type="transmembrane region" description="Helical" evidence="6">
    <location>
        <begin position="114"/>
        <end position="130"/>
    </location>
</feature>
<dbReference type="Gene3D" id="1.20.1250.20">
    <property type="entry name" value="MFS general substrate transporter like domains"/>
    <property type="match status" value="2"/>
</dbReference>
<dbReference type="InterPro" id="IPR021159">
    <property type="entry name" value="Sugar-P_transporter_CS"/>
</dbReference>
<dbReference type="GO" id="GO:0061513">
    <property type="term" value="F:glucose 6-phosphate:phosphate antiporter activity"/>
    <property type="evidence" value="ECO:0007669"/>
    <property type="project" value="TreeGrafter"/>
</dbReference>
<dbReference type="GO" id="GO:0005886">
    <property type="term" value="C:plasma membrane"/>
    <property type="evidence" value="ECO:0007669"/>
    <property type="project" value="TreeGrafter"/>
</dbReference>
<dbReference type="PANTHER" id="PTHR43826:SF3">
    <property type="entry name" value="GLUCOSE-6-PHOSPHATE EXCHANGER SLC37A4"/>
    <property type="match status" value="1"/>
</dbReference>
<reference evidence="9" key="1">
    <citation type="submission" date="2014-09" db="EMBL/GenBank/DDBJ databases">
        <authorList>
            <person name="Gomez-Valero L."/>
        </authorList>
    </citation>
    <scope>NUCLEOTIDE SEQUENCE [LARGE SCALE GENOMIC DNA]</scope>
    <source>
        <strain evidence="9">ATCC700992</strain>
    </source>
</reference>
<evidence type="ECO:0000256" key="4">
    <source>
        <dbReference type="ARBA" id="ARBA00022989"/>
    </source>
</evidence>
<dbReference type="PROSITE" id="PS50850">
    <property type="entry name" value="MFS"/>
    <property type="match status" value="1"/>
</dbReference>
<evidence type="ECO:0000256" key="6">
    <source>
        <dbReference type="SAM" id="Phobius"/>
    </source>
</evidence>
<evidence type="ECO:0000313" key="9">
    <source>
        <dbReference type="Proteomes" id="UP000032430"/>
    </source>
</evidence>
<evidence type="ECO:0000259" key="7">
    <source>
        <dbReference type="PROSITE" id="PS50850"/>
    </source>
</evidence>
<evidence type="ECO:0000256" key="5">
    <source>
        <dbReference type="ARBA" id="ARBA00023136"/>
    </source>
</evidence>
<feature type="transmembrane region" description="Helical" evidence="6">
    <location>
        <begin position="340"/>
        <end position="357"/>
    </location>
</feature>
<dbReference type="GO" id="GO:0012505">
    <property type="term" value="C:endomembrane system"/>
    <property type="evidence" value="ECO:0007669"/>
    <property type="project" value="UniProtKB-SubCell"/>
</dbReference>
<keyword evidence="9" id="KW-1185">Reference proteome</keyword>
<keyword evidence="3 6" id="KW-0812">Transmembrane</keyword>
<dbReference type="InterPro" id="IPR020846">
    <property type="entry name" value="MFS_dom"/>
</dbReference>
<dbReference type="InterPro" id="IPR011701">
    <property type="entry name" value="MFS"/>
</dbReference>
<dbReference type="STRING" id="1212491.LFA_3332"/>
<dbReference type="GO" id="GO:0035435">
    <property type="term" value="P:phosphate ion transmembrane transport"/>
    <property type="evidence" value="ECO:0007669"/>
    <property type="project" value="TreeGrafter"/>
</dbReference>
<comment type="subcellular location">
    <subcellularLocation>
        <location evidence="1">Endomembrane system</location>
        <topology evidence="1">Multi-pass membrane protein</topology>
    </subcellularLocation>
</comment>
<dbReference type="HOGENOM" id="CLU_001265_31_0_6"/>
<organism evidence="8 9">
    <name type="scientific">Legionella fallonii LLAP-10</name>
    <dbReference type="NCBI Taxonomy" id="1212491"/>
    <lineage>
        <taxon>Bacteria</taxon>
        <taxon>Pseudomonadati</taxon>
        <taxon>Pseudomonadota</taxon>
        <taxon>Gammaproteobacteria</taxon>
        <taxon>Legionellales</taxon>
        <taxon>Legionellaceae</taxon>
        <taxon>Legionella</taxon>
    </lineage>
</organism>
<dbReference type="Pfam" id="PF07690">
    <property type="entry name" value="MFS_1"/>
    <property type="match status" value="1"/>
</dbReference>
<dbReference type="KEGG" id="lfa:LFA_3332"/>
<dbReference type="PROSITE" id="PS00942">
    <property type="entry name" value="GLPT"/>
    <property type="match status" value="1"/>
</dbReference>
<feature type="transmembrane region" description="Helical" evidence="6">
    <location>
        <begin position="432"/>
        <end position="451"/>
    </location>
</feature>
<feature type="transmembrane region" description="Helical" evidence="6">
    <location>
        <begin position="205"/>
        <end position="223"/>
    </location>
</feature>
<proteinExistence type="inferred from homology"/>
<dbReference type="InterPro" id="IPR051337">
    <property type="entry name" value="OPA_Antiporter"/>
</dbReference>
<evidence type="ECO:0000256" key="1">
    <source>
        <dbReference type="ARBA" id="ARBA00004127"/>
    </source>
</evidence>
<feature type="transmembrane region" description="Helical" evidence="6">
    <location>
        <begin position="83"/>
        <end position="102"/>
    </location>
</feature>
<dbReference type="NCBIfam" id="TIGR00881">
    <property type="entry name" value="2A0104"/>
    <property type="match status" value="1"/>
</dbReference>
<dbReference type="AlphaFoldDB" id="A0A098G9K1"/>
<feature type="transmembrane region" description="Helical" evidence="6">
    <location>
        <begin position="44"/>
        <end position="63"/>
    </location>
</feature>
<name>A0A098G9K1_9GAMM</name>
<feature type="transmembrane region" description="Helical" evidence="6">
    <location>
        <begin position="369"/>
        <end position="389"/>
    </location>
</feature>
<dbReference type="InterPro" id="IPR036259">
    <property type="entry name" value="MFS_trans_sf"/>
</dbReference>
<dbReference type="PIRSF" id="PIRSF002808">
    <property type="entry name" value="Hexose_phosphate_transp"/>
    <property type="match status" value="1"/>
</dbReference>
<dbReference type="Proteomes" id="UP000032430">
    <property type="component" value="Chromosome I"/>
</dbReference>
<feature type="transmembrane region" description="Helical" evidence="6">
    <location>
        <begin position="396"/>
        <end position="420"/>
    </location>
</feature>
<gene>
    <name evidence="8" type="ORF">LFA_3332</name>
</gene>
<feature type="transmembrane region" description="Helical" evidence="6">
    <location>
        <begin position="304"/>
        <end position="328"/>
    </location>
</feature>
<accession>A0A098G9K1</accession>
<feature type="transmembrane region" description="Helical" evidence="6">
    <location>
        <begin position="261"/>
        <end position="284"/>
    </location>
</feature>
<protein>
    <submittedName>
        <fullName evidence="8">Putative hexose phosphate transport protein</fullName>
    </submittedName>
</protein>